<keyword evidence="8" id="KW-1185">Reference proteome</keyword>
<dbReference type="RefSeq" id="WP_167873355.1">
    <property type="nucleotide sequence ID" value="NZ_CP048852.1"/>
</dbReference>
<gene>
    <name evidence="7" type="ORF">G4P54_17365</name>
</gene>
<feature type="transmembrane region" description="Helical" evidence="6">
    <location>
        <begin position="221"/>
        <end position="243"/>
    </location>
</feature>
<dbReference type="KEGG" id="bteq:G4P54_17365"/>
<dbReference type="EMBL" id="CP048852">
    <property type="protein sequence ID" value="QIW81425.1"/>
    <property type="molecule type" value="Genomic_DNA"/>
</dbReference>
<feature type="transmembrane region" description="Helical" evidence="6">
    <location>
        <begin position="20"/>
        <end position="42"/>
    </location>
</feature>
<dbReference type="PANTHER" id="PTHR23513">
    <property type="entry name" value="INTEGRAL MEMBRANE EFFLUX PROTEIN-RELATED"/>
    <property type="match status" value="1"/>
</dbReference>
<evidence type="ECO:0000256" key="3">
    <source>
        <dbReference type="ARBA" id="ARBA00022692"/>
    </source>
</evidence>
<dbReference type="Proteomes" id="UP000501914">
    <property type="component" value="Chromosome"/>
</dbReference>
<dbReference type="AlphaFoldDB" id="A0A6H0WRU7"/>
<evidence type="ECO:0000256" key="5">
    <source>
        <dbReference type="ARBA" id="ARBA00023136"/>
    </source>
</evidence>
<dbReference type="PRINTS" id="PR01988">
    <property type="entry name" value="EXPORTERBACE"/>
</dbReference>
<feature type="transmembrane region" description="Helical" evidence="6">
    <location>
        <begin position="255"/>
        <end position="277"/>
    </location>
</feature>
<dbReference type="InterPro" id="IPR011701">
    <property type="entry name" value="MFS"/>
</dbReference>
<dbReference type="GO" id="GO:0005886">
    <property type="term" value="C:plasma membrane"/>
    <property type="evidence" value="ECO:0007669"/>
    <property type="project" value="UniProtKB-SubCell"/>
</dbReference>
<sequence length="410" mass="45304">MKIKKRRDSAYRTPNYARLWSAQVFSSAADGVWLIALPLLVLDLTGSKILVGVISFIELVPLTFGMFTGPLIDSLRKKSILYLCNTGRAVIMILLAVLSANGLLTVWIIGVCAFCLSLQSMLFSPAKVALIPLLVPQKHLDQATSLINTSELIGLIVGKLISGVLIAAIPFGLLFFINGTAFFVSAVFIAFIRISESAGLKSKGAEALKTGYRMLKSNSSWMTAVGYFFIVNLVIAGFISVMGPILAVERFHENYSVWFAIMYSMFQGGMLLGNLAVFFKWNTKRLERLYPRTLTAVGLLMMFLFFSLNGLECAIFLVLGVIISYIDVQTVLYFQKTVPTEYFGRIFALIFSIVKMGEPLSAAAYTVLLVVMDADYIFLAVGLTLTLTFFILSVRQGMQRDAGKKANQYF</sequence>
<keyword evidence="2" id="KW-1003">Cell membrane</keyword>
<keyword evidence="5 6" id="KW-0472">Membrane</keyword>
<dbReference type="CDD" id="cd06173">
    <property type="entry name" value="MFS_MefA_like"/>
    <property type="match status" value="1"/>
</dbReference>
<organism evidence="7 8">
    <name type="scientific">Bacillus tequilensis</name>
    <dbReference type="NCBI Taxonomy" id="227866"/>
    <lineage>
        <taxon>Bacteria</taxon>
        <taxon>Bacillati</taxon>
        <taxon>Bacillota</taxon>
        <taxon>Bacilli</taxon>
        <taxon>Bacillales</taxon>
        <taxon>Bacillaceae</taxon>
        <taxon>Bacillus</taxon>
    </lineage>
</organism>
<proteinExistence type="predicted"/>
<reference evidence="7 8" key="1">
    <citation type="submission" date="2020-02" db="EMBL/GenBank/DDBJ databases">
        <title>Genome sequencing, annotation and comparative genomic analysis of Bacillus tequilensis EA-CB0015, an effective biological control agent against Pseudocercospora fijiensis in banana plants.</title>
        <authorList>
            <person name="Cuellar-Gaviria T.Z."/>
            <person name="Ju K.-S."/>
            <person name="Villegas-Escobar V."/>
        </authorList>
    </citation>
    <scope>NUCLEOTIDE SEQUENCE [LARGE SCALE GENOMIC DNA]</scope>
    <source>
        <strain evidence="7 8">EA-CB0015</strain>
    </source>
</reference>
<evidence type="ECO:0000256" key="1">
    <source>
        <dbReference type="ARBA" id="ARBA00004651"/>
    </source>
</evidence>
<keyword evidence="3 6" id="KW-0812">Transmembrane</keyword>
<dbReference type="Gene3D" id="1.20.1250.20">
    <property type="entry name" value="MFS general substrate transporter like domains"/>
    <property type="match status" value="1"/>
</dbReference>
<feature type="transmembrane region" description="Helical" evidence="6">
    <location>
        <begin position="289"/>
        <end position="308"/>
    </location>
</feature>
<protein>
    <submittedName>
        <fullName evidence="7">MFS transporter</fullName>
    </submittedName>
</protein>
<evidence type="ECO:0000313" key="8">
    <source>
        <dbReference type="Proteomes" id="UP000501914"/>
    </source>
</evidence>
<name>A0A6H0WRU7_9BACI</name>
<dbReference type="Pfam" id="PF07690">
    <property type="entry name" value="MFS_1"/>
    <property type="match status" value="1"/>
</dbReference>
<evidence type="ECO:0000256" key="2">
    <source>
        <dbReference type="ARBA" id="ARBA00022475"/>
    </source>
</evidence>
<evidence type="ECO:0000313" key="7">
    <source>
        <dbReference type="EMBL" id="QIW81425.1"/>
    </source>
</evidence>
<accession>A0A6H0WRU7</accession>
<comment type="subcellular location">
    <subcellularLocation>
        <location evidence="1">Cell membrane</location>
        <topology evidence="1">Multi-pass membrane protein</topology>
    </subcellularLocation>
</comment>
<dbReference type="InterPro" id="IPR022324">
    <property type="entry name" value="Bacilysin_exporter_BacE_put"/>
</dbReference>
<feature type="transmembrane region" description="Helical" evidence="6">
    <location>
        <begin position="376"/>
        <end position="394"/>
    </location>
</feature>
<evidence type="ECO:0000256" key="6">
    <source>
        <dbReference type="SAM" id="Phobius"/>
    </source>
</evidence>
<dbReference type="SUPFAM" id="SSF103473">
    <property type="entry name" value="MFS general substrate transporter"/>
    <property type="match status" value="1"/>
</dbReference>
<evidence type="ECO:0000256" key="4">
    <source>
        <dbReference type="ARBA" id="ARBA00022989"/>
    </source>
</evidence>
<feature type="transmembrane region" description="Helical" evidence="6">
    <location>
        <begin position="48"/>
        <end position="68"/>
    </location>
</feature>
<dbReference type="PANTHER" id="PTHR23513:SF6">
    <property type="entry name" value="MAJOR FACILITATOR SUPERFAMILY ASSOCIATED DOMAIN-CONTAINING PROTEIN"/>
    <property type="match status" value="1"/>
</dbReference>
<feature type="transmembrane region" description="Helical" evidence="6">
    <location>
        <begin position="314"/>
        <end position="334"/>
    </location>
</feature>
<keyword evidence="4 6" id="KW-1133">Transmembrane helix</keyword>
<dbReference type="GO" id="GO:0022857">
    <property type="term" value="F:transmembrane transporter activity"/>
    <property type="evidence" value="ECO:0007669"/>
    <property type="project" value="InterPro"/>
</dbReference>
<dbReference type="InterPro" id="IPR036259">
    <property type="entry name" value="MFS_trans_sf"/>
</dbReference>
<feature type="transmembrane region" description="Helical" evidence="6">
    <location>
        <begin position="346"/>
        <end position="370"/>
    </location>
</feature>